<reference evidence="2 3" key="1">
    <citation type="submission" date="2019-11" db="EMBL/GenBank/DDBJ databases">
        <title>Whole genome sequence of Oryza granulata.</title>
        <authorList>
            <person name="Li W."/>
        </authorList>
    </citation>
    <scope>NUCLEOTIDE SEQUENCE [LARGE SCALE GENOMIC DNA]</scope>
    <source>
        <strain evidence="3">cv. Menghai</strain>
        <tissue evidence="2">Leaf</tissue>
    </source>
</reference>
<dbReference type="Proteomes" id="UP000479710">
    <property type="component" value="Unassembled WGS sequence"/>
</dbReference>
<comment type="caution">
    <text evidence="2">The sequence shown here is derived from an EMBL/GenBank/DDBJ whole genome shotgun (WGS) entry which is preliminary data.</text>
</comment>
<evidence type="ECO:0000313" key="2">
    <source>
        <dbReference type="EMBL" id="KAF0934873.1"/>
    </source>
</evidence>
<feature type="region of interest" description="Disordered" evidence="1">
    <location>
        <begin position="1"/>
        <end position="68"/>
    </location>
</feature>
<evidence type="ECO:0000256" key="1">
    <source>
        <dbReference type="SAM" id="MobiDB-lite"/>
    </source>
</evidence>
<organism evidence="2 3">
    <name type="scientific">Oryza meyeriana var. granulata</name>
    <dbReference type="NCBI Taxonomy" id="110450"/>
    <lineage>
        <taxon>Eukaryota</taxon>
        <taxon>Viridiplantae</taxon>
        <taxon>Streptophyta</taxon>
        <taxon>Embryophyta</taxon>
        <taxon>Tracheophyta</taxon>
        <taxon>Spermatophyta</taxon>
        <taxon>Magnoliopsida</taxon>
        <taxon>Liliopsida</taxon>
        <taxon>Poales</taxon>
        <taxon>Poaceae</taxon>
        <taxon>BOP clade</taxon>
        <taxon>Oryzoideae</taxon>
        <taxon>Oryzeae</taxon>
        <taxon>Oryzinae</taxon>
        <taxon>Oryza</taxon>
        <taxon>Oryza meyeriana</taxon>
    </lineage>
</organism>
<proteinExistence type="predicted"/>
<dbReference type="AlphaFoldDB" id="A0A6G1FDJ1"/>
<name>A0A6G1FDJ1_9ORYZ</name>
<feature type="compositionally biased region" description="Pro residues" evidence="1">
    <location>
        <begin position="1"/>
        <end position="10"/>
    </location>
</feature>
<protein>
    <submittedName>
        <fullName evidence="2">Uncharacterized protein</fullName>
    </submittedName>
</protein>
<dbReference type="EMBL" id="SPHZ02000001">
    <property type="protein sequence ID" value="KAF0934873.1"/>
    <property type="molecule type" value="Genomic_DNA"/>
</dbReference>
<feature type="compositionally biased region" description="Polar residues" evidence="1">
    <location>
        <begin position="11"/>
        <end position="24"/>
    </location>
</feature>
<sequence>MGRASPPPIPVNTTMPYLQGNSLNPRGETLQPRETAGMIQGSVIEEKKGDGSGSGSGAGSDAIRGKPPMWQYRPVQKTMGESLGASSGQGSEQAMKVEAVKTHQEEITAQNNTHRTEDCYVGKNLKPVAQLVGFGASGLACIMV</sequence>
<gene>
    <name evidence="2" type="ORF">E2562_028876</name>
</gene>
<keyword evidence="3" id="KW-1185">Reference proteome</keyword>
<accession>A0A6G1FDJ1</accession>
<evidence type="ECO:0000313" key="3">
    <source>
        <dbReference type="Proteomes" id="UP000479710"/>
    </source>
</evidence>
<feature type="region of interest" description="Disordered" evidence="1">
    <location>
        <begin position="80"/>
        <end position="108"/>
    </location>
</feature>